<protein>
    <submittedName>
        <fullName evidence="2">Uncharacterized protein</fullName>
    </submittedName>
</protein>
<keyword evidence="3" id="KW-1185">Reference proteome</keyword>
<feature type="region of interest" description="Disordered" evidence="1">
    <location>
        <begin position="1"/>
        <end position="27"/>
    </location>
</feature>
<sequence>MDDWDPFADPGDAEPAPAAKAPAPKPISAVVRKADDIFAALRAEAEEEEKAPAGSGAVDVQQRLDTLFGMDDEEVELLRQEFAGVTADCGGQHFFPMWRRALPLLEKTEAPCSNLLGLMIDDCVGLLADPSSWAEDVGATRSCVARRGGCQAATGSKRCMWRCRRAKQAMRWSSSSHGEGAV</sequence>
<evidence type="ECO:0000313" key="3">
    <source>
        <dbReference type="Proteomes" id="UP001642484"/>
    </source>
</evidence>
<accession>A0ABP0MJV1</accession>
<name>A0ABP0MJV1_9DINO</name>
<feature type="compositionally biased region" description="Low complexity" evidence="1">
    <location>
        <begin position="7"/>
        <end position="22"/>
    </location>
</feature>
<evidence type="ECO:0000256" key="1">
    <source>
        <dbReference type="SAM" id="MobiDB-lite"/>
    </source>
</evidence>
<comment type="caution">
    <text evidence="2">The sequence shown here is derived from an EMBL/GenBank/DDBJ whole genome shotgun (WGS) entry which is preliminary data.</text>
</comment>
<gene>
    <name evidence="2" type="ORF">CCMP2556_LOCUS26114</name>
</gene>
<reference evidence="2 3" key="1">
    <citation type="submission" date="2024-02" db="EMBL/GenBank/DDBJ databases">
        <authorList>
            <person name="Chen Y."/>
            <person name="Shah S."/>
            <person name="Dougan E. K."/>
            <person name="Thang M."/>
            <person name="Chan C."/>
        </authorList>
    </citation>
    <scope>NUCLEOTIDE SEQUENCE [LARGE SCALE GENOMIC DNA]</scope>
</reference>
<evidence type="ECO:0000313" key="2">
    <source>
        <dbReference type="EMBL" id="CAK9051408.1"/>
    </source>
</evidence>
<organism evidence="2 3">
    <name type="scientific">Durusdinium trenchii</name>
    <dbReference type="NCBI Taxonomy" id="1381693"/>
    <lineage>
        <taxon>Eukaryota</taxon>
        <taxon>Sar</taxon>
        <taxon>Alveolata</taxon>
        <taxon>Dinophyceae</taxon>
        <taxon>Suessiales</taxon>
        <taxon>Symbiodiniaceae</taxon>
        <taxon>Durusdinium</taxon>
    </lineage>
</organism>
<dbReference type="EMBL" id="CAXAMN010017891">
    <property type="protein sequence ID" value="CAK9051408.1"/>
    <property type="molecule type" value="Genomic_DNA"/>
</dbReference>
<dbReference type="Proteomes" id="UP001642484">
    <property type="component" value="Unassembled WGS sequence"/>
</dbReference>
<proteinExistence type="predicted"/>